<accession>A0A162TTV4</accession>
<dbReference type="GO" id="GO:0002161">
    <property type="term" value="F:aminoacyl-tRNA deacylase activity"/>
    <property type="evidence" value="ECO:0007669"/>
    <property type="project" value="TreeGrafter"/>
</dbReference>
<evidence type="ECO:0000256" key="12">
    <source>
        <dbReference type="ARBA" id="ARBA00023146"/>
    </source>
</evidence>
<dbReference type="AlphaFoldDB" id="A0A162TTV4"/>
<reference evidence="18" key="1">
    <citation type="submission" date="2015-06" db="EMBL/GenBank/DDBJ databases">
        <title>Expansion of signal transduction pathways in fungi by whole-genome duplication.</title>
        <authorList>
            <consortium name="DOE Joint Genome Institute"/>
            <person name="Corrochano L.M."/>
            <person name="Kuo A."/>
            <person name="Marcet-Houben M."/>
            <person name="Polaino S."/>
            <person name="Salamov A."/>
            <person name="Villalobos J.M."/>
            <person name="Alvarez M.I."/>
            <person name="Avalos J."/>
            <person name="Benito E.P."/>
            <person name="Benoit I."/>
            <person name="Burger G."/>
            <person name="Camino L.P."/>
            <person name="Canovas D."/>
            <person name="Cerda-Olmedo E."/>
            <person name="Cheng J.-F."/>
            <person name="Dominguez A."/>
            <person name="Elias M."/>
            <person name="Eslava A.P."/>
            <person name="Glaser F."/>
            <person name="Grimwood J."/>
            <person name="Gutierrez G."/>
            <person name="Heitman J."/>
            <person name="Henrissat B."/>
            <person name="Iturriaga E.A."/>
            <person name="Lang B.F."/>
            <person name="Lavin J.L."/>
            <person name="Lee S."/>
            <person name="Li W."/>
            <person name="Lindquist E."/>
            <person name="Lopez-Garcia S."/>
            <person name="Luque E.M."/>
            <person name="Marcos A.T."/>
            <person name="Martin J."/>
            <person name="McCluskey K."/>
            <person name="Medina H.R."/>
            <person name="Miralles-Duran A."/>
            <person name="Miyazaki A."/>
            <person name="Munoz-Torres E."/>
            <person name="Oguiza J.A."/>
            <person name="Ohm R."/>
            <person name="Olmedo M."/>
            <person name="Orejas M."/>
            <person name="Ortiz-Castellanos L."/>
            <person name="Pisabarro A.G."/>
            <person name="Rodriguez-Romero J."/>
            <person name="Ruiz-Herrera J."/>
            <person name="Ruiz-Vazquez R."/>
            <person name="Sanz C."/>
            <person name="Schackwitz W."/>
            <person name="Schmutz J."/>
            <person name="Shahriari M."/>
            <person name="Shelest E."/>
            <person name="Silva-Franco F."/>
            <person name="Soanes D."/>
            <person name="Syed K."/>
            <person name="Tagua V.G."/>
            <person name="Talbot N.J."/>
            <person name="Thon M."/>
            <person name="De vries R.P."/>
            <person name="Wiebenga A."/>
            <person name="Yadav J.S."/>
            <person name="Braun E.L."/>
            <person name="Baker S."/>
            <person name="Garre V."/>
            <person name="Horwitz B."/>
            <person name="Torres-Martinez S."/>
            <person name="Idnurm A."/>
            <person name="Herrera-Estrella A."/>
            <person name="Gabaldon T."/>
            <person name="Grigoriev I.V."/>
        </authorList>
    </citation>
    <scope>NUCLEOTIDE SEQUENCE [LARGE SCALE GENOMIC DNA]</scope>
    <source>
        <strain evidence="18">NRRL 1555(-)</strain>
    </source>
</reference>
<dbReference type="InterPro" id="IPR018165">
    <property type="entry name" value="Ala-tRNA-synth_IIc_core"/>
</dbReference>
<proteinExistence type="inferred from homology"/>
<dbReference type="Gene3D" id="2.40.30.130">
    <property type="match status" value="1"/>
</dbReference>
<dbReference type="GO" id="GO:0008270">
    <property type="term" value="F:zinc ion binding"/>
    <property type="evidence" value="ECO:0007669"/>
    <property type="project" value="UniProtKB-UniRule"/>
</dbReference>
<evidence type="ECO:0000256" key="1">
    <source>
        <dbReference type="ARBA" id="ARBA00008429"/>
    </source>
</evidence>
<comment type="similarity">
    <text evidence="1">Belongs to the class-II aminoacyl-tRNA synthetase family. Alax-L subfamily.</text>
</comment>
<keyword evidence="9 15" id="KW-0694">RNA-binding</keyword>
<evidence type="ECO:0000256" key="2">
    <source>
        <dbReference type="ARBA" id="ARBA00022490"/>
    </source>
</evidence>
<dbReference type="Gene3D" id="3.30.980.10">
    <property type="entry name" value="Threonyl-trna Synthetase, Chain A, domain 2"/>
    <property type="match status" value="1"/>
</dbReference>
<comment type="subunit">
    <text evidence="15">Monomer.</text>
</comment>
<evidence type="ECO:0000256" key="7">
    <source>
        <dbReference type="ARBA" id="ARBA00022833"/>
    </source>
</evidence>
<feature type="domain" description="Alanyl-transfer RNA synthetases family profile" evidence="16">
    <location>
        <begin position="7"/>
        <end position="765"/>
    </location>
</feature>
<dbReference type="PANTHER" id="PTHR11777">
    <property type="entry name" value="ALANYL-TRNA SYNTHETASE"/>
    <property type="match status" value="1"/>
</dbReference>
<keyword evidence="2 15" id="KW-0963">Cytoplasm</keyword>
<evidence type="ECO:0000256" key="15">
    <source>
        <dbReference type="HAMAP-Rule" id="MF_03133"/>
    </source>
</evidence>
<dbReference type="SUPFAM" id="SSF55681">
    <property type="entry name" value="Class II aaRS and biotin synthetases"/>
    <property type="match status" value="1"/>
</dbReference>
<protein>
    <recommendedName>
        <fullName evidence="15">Alanine--tRNA ligase</fullName>
        <ecNumber evidence="15">6.1.1.7</ecNumber>
    </recommendedName>
    <alternativeName>
        <fullName evidence="15">Alanyl-tRNA synthetase</fullName>
        <shortName evidence="15">AlaRS</shortName>
    </alternativeName>
</protein>
<dbReference type="FunFam" id="2.40.30.130:FF:000004">
    <property type="entry name" value="Alanine--tRNA ligase"/>
    <property type="match status" value="1"/>
</dbReference>
<dbReference type="PRINTS" id="PR00980">
    <property type="entry name" value="TRNASYNTHALA"/>
</dbReference>
<dbReference type="GO" id="GO:0005739">
    <property type="term" value="C:mitochondrion"/>
    <property type="evidence" value="ECO:0007669"/>
    <property type="project" value="UniProtKB-SubCell"/>
</dbReference>
<dbReference type="InterPro" id="IPR009000">
    <property type="entry name" value="Transl_B-barrel_sf"/>
</dbReference>
<dbReference type="InterPro" id="IPR050058">
    <property type="entry name" value="Ala-tRNA_ligase"/>
</dbReference>
<gene>
    <name evidence="15" type="primary">ALA1</name>
    <name evidence="17" type="ORF">PHYBLDRAFT_188133</name>
</gene>
<keyword evidence="6 15" id="KW-0547">Nucleotide-binding</keyword>
<evidence type="ECO:0000256" key="11">
    <source>
        <dbReference type="ARBA" id="ARBA00023128"/>
    </source>
</evidence>
<dbReference type="EMBL" id="KV440990">
    <property type="protein sequence ID" value="OAD69773.1"/>
    <property type="molecule type" value="Genomic_DNA"/>
</dbReference>
<dbReference type="SMART" id="SM00863">
    <property type="entry name" value="tRNA_SAD"/>
    <property type="match status" value="1"/>
</dbReference>
<dbReference type="Pfam" id="PF07973">
    <property type="entry name" value="tRNA_SAD"/>
    <property type="match status" value="1"/>
</dbReference>
<dbReference type="NCBIfam" id="TIGR00344">
    <property type="entry name" value="alaS"/>
    <property type="match status" value="1"/>
</dbReference>
<evidence type="ECO:0000256" key="8">
    <source>
        <dbReference type="ARBA" id="ARBA00022840"/>
    </source>
</evidence>
<keyword evidence="18" id="KW-1185">Reference proteome</keyword>
<keyword evidence="4 15" id="KW-0436">Ligase</keyword>
<keyword evidence="5 15" id="KW-0479">Metal-binding</keyword>
<keyword evidence="7 15" id="KW-0862">Zinc</keyword>
<evidence type="ECO:0000313" key="17">
    <source>
        <dbReference type="EMBL" id="OAD69773.1"/>
    </source>
</evidence>
<dbReference type="InterPro" id="IPR018163">
    <property type="entry name" value="Thr/Ala-tRNA-synth_IIc_edit"/>
</dbReference>
<dbReference type="InterPro" id="IPR059090">
    <property type="entry name" value="ALA1_helical"/>
</dbReference>
<dbReference type="PROSITE" id="PS50860">
    <property type="entry name" value="AA_TRNA_LIGASE_II_ALA"/>
    <property type="match status" value="1"/>
</dbReference>
<feature type="binding site" evidence="15">
    <location>
        <position position="607"/>
    </location>
    <ligand>
        <name>Zn(2+)</name>
        <dbReference type="ChEBI" id="CHEBI:29105"/>
    </ligand>
</feature>
<feature type="binding site" evidence="15">
    <location>
        <position position="722"/>
    </location>
    <ligand>
        <name>Zn(2+)</name>
        <dbReference type="ChEBI" id="CHEBI:29105"/>
    </ligand>
</feature>
<evidence type="ECO:0000256" key="13">
    <source>
        <dbReference type="ARBA" id="ARBA00048300"/>
    </source>
</evidence>
<dbReference type="InterPro" id="IPR012947">
    <property type="entry name" value="tRNA_SAD"/>
</dbReference>
<name>A0A162TTV4_PHYB8</name>
<evidence type="ECO:0000256" key="9">
    <source>
        <dbReference type="ARBA" id="ARBA00022884"/>
    </source>
</evidence>
<keyword evidence="11 15" id="KW-0496">Mitochondrion</keyword>
<dbReference type="GO" id="GO:0004813">
    <property type="term" value="F:alanine-tRNA ligase activity"/>
    <property type="evidence" value="ECO:0007669"/>
    <property type="project" value="UniProtKB-UniRule"/>
</dbReference>
<comment type="catalytic activity">
    <reaction evidence="13 15">
        <text>tRNA(Ala) + L-alanine + ATP = L-alanyl-tRNA(Ala) + AMP + diphosphate</text>
        <dbReference type="Rhea" id="RHEA:12540"/>
        <dbReference type="Rhea" id="RHEA-COMP:9657"/>
        <dbReference type="Rhea" id="RHEA-COMP:9923"/>
        <dbReference type="ChEBI" id="CHEBI:30616"/>
        <dbReference type="ChEBI" id="CHEBI:33019"/>
        <dbReference type="ChEBI" id="CHEBI:57972"/>
        <dbReference type="ChEBI" id="CHEBI:78442"/>
        <dbReference type="ChEBI" id="CHEBI:78497"/>
        <dbReference type="ChEBI" id="CHEBI:456215"/>
        <dbReference type="EC" id="6.1.1.7"/>
    </reaction>
</comment>
<keyword evidence="12 15" id="KW-0030">Aminoacyl-tRNA synthetase</keyword>
<feature type="binding site" evidence="15">
    <location>
        <position position="603"/>
    </location>
    <ligand>
        <name>Zn(2+)</name>
        <dbReference type="ChEBI" id="CHEBI:29105"/>
    </ligand>
</feature>
<dbReference type="InParanoid" id="A0A162TTV4"/>
<dbReference type="Pfam" id="PF02272">
    <property type="entry name" value="DHHA1"/>
    <property type="match status" value="1"/>
</dbReference>
<dbReference type="Gene3D" id="3.30.930.10">
    <property type="entry name" value="Bira Bifunctional Protein, Domain 2"/>
    <property type="match status" value="1"/>
</dbReference>
<comment type="cofactor">
    <cofactor evidence="15">
        <name>Zn(2+)</name>
        <dbReference type="ChEBI" id="CHEBI:29105"/>
    </cofactor>
    <text evidence="15">Binds 1 zinc ion per subunit.</text>
</comment>
<keyword evidence="3 15" id="KW-0820">tRNA-binding</keyword>
<evidence type="ECO:0000256" key="10">
    <source>
        <dbReference type="ARBA" id="ARBA00022917"/>
    </source>
</evidence>
<feature type="binding site" evidence="15">
    <location>
        <position position="726"/>
    </location>
    <ligand>
        <name>Zn(2+)</name>
        <dbReference type="ChEBI" id="CHEBI:29105"/>
    </ligand>
</feature>
<evidence type="ECO:0000256" key="6">
    <source>
        <dbReference type="ARBA" id="ARBA00022741"/>
    </source>
</evidence>
<dbReference type="FunFam" id="3.30.930.10:FF:000011">
    <property type="entry name" value="Alanine--tRNA ligase, cytoplasmic"/>
    <property type="match status" value="1"/>
</dbReference>
<organism evidence="17 18">
    <name type="scientific">Phycomyces blakesleeanus (strain ATCC 8743b / DSM 1359 / FGSC 10004 / NBRC 33097 / NRRL 1555)</name>
    <dbReference type="NCBI Taxonomy" id="763407"/>
    <lineage>
        <taxon>Eukaryota</taxon>
        <taxon>Fungi</taxon>
        <taxon>Fungi incertae sedis</taxon>
        <taxon>Mucoromycota</taxon>
        <taxon>Mucoromycotina</taxon>
        <taxon>Mucoromycetes</taxon>
        <taxon>Mucorales</taxon>
        <taxon>Phycomycetaceae</taxon>
        <taxon>Phycomyces</taxon>
    </lineage>
</organism>
<dbReference type="Gene3D" id="3.10.310.40">
    <property type="match status" value="1"/>
</dbReference>
<sequence>MTEQVEWPANKVRSAFISYFEKNSHVFYPSSSTVPHDDPTLLFANAGMNQYKSVFLGTVDPNSPLATIRRAVNSQKCIRAGGKHNDLDDVGKDTYHHTFFEMLGNWSFGDYFKKEAIRLGWEFLTKELGLPKERLYVTYFGGDAKQGLEPDLEAKQMWLDIGVDEERLLPGSAKDNFWEMGETGPCGPCSEIHYDRIGGRNASSLVNEDDPNVLEIWNLVFIQFNRENDGSLRLLPNKHIDTGMGLERLVSIMQNKYSNYDTNIFMPIFAKIQELTGARTYSGKLGAEDVDGIDTAYRVIADHIRTLTFAITDGGVPSNEGRGYVLRRILRRGARYVRKYFNVPIGTFFSSLVDTLVAEMSSAFPELTTKVTEVKEILDEEEVAFAKTLDRGEKLFENYLAKTKATGSKTLPGADVWRLYDTYGFPVDLTRIMAEENGMTVDEKEFEIAQETAKNLSRKVKGGNDGDDVVALDVHDIAALDANNAVPKTDDSYKYSDSIIQARVKAIFYKRAFYPDSSAVPEGRNFGILTDKTNFYAESGGQEYDTGSIISLDGETEFVVEDCQVYGGYVLHVGHLKYGKLSLDTEVEVSYDETRRHTLRNYHTSTHILNFALREVLGGEIDQKGSLVSQEKLRFDFSFKSALTTKQLAEIEKMCSSFITKNTKVYSREVPLPVAKAIHGLRAVFGETYPDPVRVVSIGFDVEDITKDVANPKWKTTSIEFCGGTHVVKTGDIKSFAILEESGIAKGIRRIVALTGDEALAADRAAKEFVTKLDKLEKLSGADLDAALKVVSKELDALTISAVTKAEYRERFNKTKKTFDDSEKARKAEQVKEATEAVKAYFVSNPKATYLVTSLNVGNNSKALAGAINYAKASLKDKAVYVLSADKDSGRVAHNCIVGKDLIAKGLKASDWAGVVSEKVGGKKGGKEDSAQGSGDKIDGMADALKAAEEFAKLKIGA</sequence>
<dbReference type="FunFam" id="3.10.310.40:FF:000003">
    <property type="entry name" value="Alanine--tRNA ligase"/>
    <property type="match status" value="1"/>
</dbReference>
<dbReference type="HAMAP" id="MF_00036_B">
    <property type="entry name" value="Ala_tRNA_synth_B"/>
    <property type="match status" value="1"/>
</dbReference>
<dbReference type="GO" id="GO:0000049">
    <property type="term" value="F:tRNA binding"/>
    <property type="evidence" value="ECO:0007669"/>
    <property type="project" value="UniProtKB-KW"/>
</dbReference>
<dbReference type="GO" id="GO:0005524">
    <property type="term" value="F:ATP binding"/>
    <property type="evidence" value="ECO:0007669"/>
    <property type="project" value="UniProtKB-UniRule"/>
</dbReference>
<evidence type="ECO:0000256" key="5">
    <source>
        <dbReference type="ARBA" id="ARBA00022723"/>
    </source>
</evidence>
<evidence type="ECO:0000256" key="3">
    <source>
        <dbReference type="ARBA" id="ARBA00022555"/>
    </source>
</evidence>
<dbReference type="InterPro" id="IPR018164">
    <property type="entry name" value="Ala-tRNA-synth_IIc_N"/>
</dbReference>
<dbReference type="SUPFAM" id="SSF101353">
    <property type="entry name" value="Putative anticodon-binding domain of alanyl-tRNA synthetase (AlaRS)"/>
    <property type="match status" value="1"/>
</dbReference>
<dbReference type="SUPFAM" id="SSF50447">
    <property type="entry name" value="Translation proteins"/>
    <property type="match status" value="1"/>
</dbReference>
<dbReference type="STRING" id="763407.A0A162TTV4"/>
<comment type="function">
    <text evidence="14 15">Catalyzes the attachment of alanine to tRNA(Ala) in a two-step reaction: alanine is first activated by ATP to form Ala-AMP and then transferred to the acceptor end of tRNA(Ala). Also edits incorrectly charged tRNA(Ala) via its editing domain.</text>
</comment>
<dbReference type="Pfam" id="PF26023">
    <property type="entry name" value="ALA1"/>
    <property type="match status" value="1"/>
</dbReference>
<comment type="domain">
    <text evidence="15">Consists of three domains; the N-terminal catalytic domain, the editing domain and the C-terminal C-Ala domain. The editing domain removes incorrectly charged amino acids, while the C-Ala domain, along with tRNA(Ala), serves as a bridge to cooperatively bring together the editing and aminoacylation centers thus stimulating deacylation of misacylated tRNAs.</text>
</comment>
<dbReference type="PANTHER" id="PTHR11777:SF9">
    <property type="entry name" value="ALANINE--TRNA LIGASE, CYTOPLASMIC"/>
    <property type="match status" value="1"/>
</dbReference>
<dbReference type="RefSeq" id="XP_018287813.1">
    <property type="nucleotide sequence ID" value="XM_018439458.1"/>
</dbReference>
<dbReference type="InterPro" id="IPR002318">
    <property type="entry name" value="Ala-tRNA-lgiase_IIc"/>
</dbReference>
<dbReference type="FunFam" id="3.30.980.10:FF:000004">
    <property type="entry name" value="Alanine--tRNA ligase, cytoplasmic"/>
    <property type="match status" value="1"/>
</dbReference>
<dbReference type="CDD" id="cd00673">
    <property type="entry name" value="AlaRS_core"/>
    <property type="match status" value="1"/>
</dbReference>
<comment type="subcellular location">
    <subcellularLocation>
        <location evidence="15">Mitochondrion</location>
    </subcellularLocation>
    <subcellularLocation>
        <location evidence="15">Cytoplasm</location>
    </subcellularLocation>
</comment>
<evidence type="ECO:0000256" key="14">
    <source>
        <dbReference type="ARBA" id="ARBA00055137"/>
    </source>
</evidence>
<dbReference type="InterPro" id="IPR003156">
    <property type="entry name" value="DHHA1_dom"/>
</dbReference>
<evidence type="ECO:0000259" key="16">
    <source>
        <dbReference type="PROSITE" id="PS50860"/>
    </source>
</evidence>
<dbReference type="FunCoup" id="A0A162TTV4">
    <property type="interactions" value="837"/>
</dbReference>
<keyword evidence="8 15" id="KW-0067">ATP-binding</keyword>
<dbReference type="OrthoDB" id="2423964at2759"/>
<dbReference type="VEuPathDB" id="FungiDB:PHYBLDRAFT_188133"/>
<dbReference type="InterPro" id="IPR023033">
    <property type="entry name" value="Ala_tRNA_ligase_euk/bac"/>
</dbReference>
<evidence type="ECO:0000256" key="4">
    <source>
        <dbReference type="ARBA" id="ARBA00022598"/>
    </source>
</evidence>
<evidence type="ECO:0000313" key="18">
    <source>
        <dbReference type="Proteomes" id="UP000077315"/>
    </source>
</evidence>
<dbReference type="Pfam" id="PF01411">
    <property type="entry name" value="tRNA-synt_2c"/>
    <property type="match status" value="1"/>
</dbReference>
<dbReference type="GO" id="GO:0070143">
    <property type="term" value="P:mitochondrial alanyl-tRNA aminoacylation"/>
    <property type="evidence" value="ECO:0007669"/>
    <property type="project" value="UniProtKB-UniRule"/>
</dbReference>
<dbReference type="SUPFAM" id="SSF55186">
    <property type="entry name" value="ThrRS/AlaRS common domain"/>
    <property type="match status" value="1"/>
</dbReference>
<keyword evidence="10 15" id="KW-0648">Protein biosynthesis</keyword>
<dbReference type="EC" id="6.1.1.7" evidence="15"/>
<dbReference type="GeneID" id="29000364"/>
<dbReference type="InterPro" id="IPR018162">
    <property type="entry name" value="Ala-tRNA-ligase_IIc_anticod-bd"/>
</dbReference>
<dbReference type="Proteomes" id="UP000077315">
    <property type="component" value="Unassembled WGS sequence"/>
</dbReference>
<dbReference type="InterPro" id="IPR045864">
    <property type="entry name" value="aa-tRNA-synth_II/BPL/LPL"/>
</dbReference>